<name>A0A7W7KTK9_PSENT</name>
<dbReference type="RefSeq" id="WP_184598910.1">
    <property type="nucleotide sequence ID" value="NZ_JACHLI010000067.1"/>
</dbReference>
<comment type="caution">
    <text evidence="1">The sequence shown here is derived from an EMBL/GenBank/DDBJ whole genome shotgun (WGS) entry which is preliminary data.</text>
</comment>
<protein>
    <recommendedName>
        <fullName evidence="3">Lipoprotein</fullName>
    </recommendedName>
</protein>
<gene>
    <name evidence="1" type="ORF">HNP46_007163</name>
</gene>
<evidence type="ECO:0008006" key="3">
    <source>
        <dbReference type="Google" id="ProtNLM"/>
    </source>
</evidence>
<reference evidence="1 2" key="1">
    <citation type="submission" date="2020-08" db="EMBL/GenBank/DDBJ databases">
        <title>Functional genomics of gut bacteria from endangered species of beetles.</title>
        <authorList>
            <person name="Carlos-Shanley C."/>
        </authorList>
    </citation>
    <scope>NUCLEOTIDE SEQUENCE [LARGE SCALE GENOMIC DNA]</scope>
    <source>
        <strain evidence="1 2">S00179</strain>
    </source>
</reference>
<proteinExistence type="predicted"/>
<dbReference type="AlphaFoldDB" id="A0A7W7KTK9"/>
<dbReference type="EMBL" id="JACHLI010000067">
    <property type="protein sequence ID" value="MBB4868243.1"/>
    <property type="molecule type" value="Genomic_DNA"/>
</dbReference>
<dbReference type="PROSITE" id="PS51257">
    <property type="entry name" value="PROKAR_LIPOPROTEIN"/>
    <property type="match status" value="1"/>
</dbReference>
<accession>A0A7W7KTK9</accession>
<organism evidence="1 2">
    <name type="scientific">Pseudomonas nitroreducens</name>
    <dbReference type="NCBI Taxonomy" id="46680"/>
    <lineage>
        <taxon>Bacteria</taxon>
        <taxon>Pseudomonadati</taxon>
        <taxon>Pseudomonadota</taxon>
        <taxon>Gammaproteobacteria</taxon>
        <taxon>Pseudomonadales</taxon>
        <taxon>Pseudomonadaceae</taxon>
        <taxon>Pseudomonas</taxon>
    </lineage>
</organism>
<sequence>MRAILAVVLMTVLVSGCSDENSKVRGQFIAGCIQGGAPKAICACTFEKLEASYSPAQLKAFNKPYTAPPEAFLKSMMAAAKACVTEQ</sequence>
<evidence type="ECO:0000313" key="2">
    <source>
        <dbReference type="Proteomes" id="UP000566995"/>
    </source>
</evidence>
<evidence type="ECO:0000313" key="1">
    <source>
        <dbReference type="EMBL" id="MBB4868243.1"/>
    </source>
</evidence>
<dbReference type="Proteomes" id="UP000566995">
    <property type="component" value="Unassembled WGS sequence"/>
</dbReference>